<dbReference type="Proteomes" id="UP001184230">
    <property type="component" value="Unassembled WGS sequence"/>
</dbReference>
<keyword evidence="1" id="KW-1133">Transmembrane helix</keyword>
<organism evidence="2 3">
    <name type="scientific">Variovorax soli</name>
    <dbReference type="NCBI Taxonomy" id="376815"/>
    <lineage>
        <taxon>Bacteria</taxon>
        <taxon>Pseudomonadati</taxon>
        <taxon>Pseudomonadota</taxon>
        <taxon>Betaproteobacteria</taxon>
        <taxon>Burkholderiales</taxon>
        <taxon>Comamonadaceae</taxon>
        <taxon>Variovorax</taxon>
    </lineage>
</organism>
<gene>
    <name evidence="2" type="ORF">J2739_003860</name>
</gene>
<protein>
    <submittedName>
        <fullName evidence="2">Uncharacterized protein</fullName>
    </submittedName>
</protein>
<accession>A0ABU1NHZ4</accession>
<proteinExistence type="predicted"/>
<feature type="transmembrane region" description="Helical" evidence="1">
    <location>
        <begin position="42"/>
        <end position="66"/>
    </location>
</feature>
<keyword evidence="3" id="KW-1185">Reference proteome</keyword>
<feature type="transmembrane region" description="Helical" evidence="1">
    <location>
        <begin position="109"/>
        <end position="130"/>
    </location>
</feature>
<reference evidence="2 3" key="1">
    <citation type="submission" date="2023-07" db="EMBL/GenBank/DDBJ databases">
        <title>Sorghum-associated microbial communities from plants grown in Nebraska, USA.</title>
        <authorList>
            <person name="Schachtman D."/>
        </authorList>
    </citation>
    <scope>NUCLEOTIDE SEQUENCE [LARGE SCALE GENOMIC DNA]</scope>
    <source>
        <strain evidence="2 3">DS1781</strain>
    </source>
</reference>
<keyword evidence="1" id="KW-0812">Transmembrane</keyword>
<evidence type="ECO:0000313" key="2">
    <source>
        <dbReference type="EMBL" id="MDR6538073.1"/>
    </source>
</evidence>
<evidence type="ECO:0000313" key="3">
    <source>
        <dbReference type="Proteomes" id="UP001184230"/>
    </source>
</evidence>
<dbReference type="EMBL" id="JAVDRF010000009">
    <property type="protein sequence ID" value="MDR6538073.1"/>
    <property type="molecule type" value="Genomic_DNA"/>
</dbReference>
<keyword evidence="1" id="KW-0472">Membrane</keyword>
<feature type="transmembrane region" description="Helical" evidence="1">
    <location>
        <begin position="73"/>
        <end position="89"/>
    </location>
</feature>
<comment type="caution">
    <text evidence="2">The sequence shown here is derived from an EMBL/GenBank/DDBJ whole genome shotgun (WGS) entry which is preliminary data.</text>
</comment>
<evidence type="ECO:0000256" key="1">
    <source>
        <dbReference type="SAM" id="Phobius"/>
    </source>
</evidence>
<name>A0ABU1NHZ4_9BURK</name>
<sequence length="152" mass="15611">MASLGLAAVAMASGSAMLFELSLSLAAAVAGCALWLWPFVRIAFGAAGALVATLAWLALTLATALLTEVRPPTLLLLAGAFTAGPLVHWGRRRLQRPGPAPPPTTARTWVEPLIVAAVAAAWVAAALAVAQWGGAGDAPRATMADPYYKPSW</sequence>